<organism evidence="15 16">
    <name type="scientific">Geotrypetes seraphini</name>
    <name type="common">Gaboon caecilian</name>
    <name type="synonym">Caecilia seraphini</name>
    <dbReference type="NCBI Taxonomy" id="260995"/>
    <lineage>
        <taxon>Eukaryota</taxon>
        <taxon>Metazoa</taxon>
        <taxon>Chordata</taxon>
        <taxon>Craniata</taxon>
        <taxon>Vertebrata</taxon>
        <taxon>Euteleostomi</taxon>
        <taxon>Amphibia</taxon>
        <taxon>Gymnophiona</taxon>
        <taxon>Geotrypetes</taxon>
    </lineage>
</organism>
<dbReference type="GO" id="GO:0005874">
    <property type="term" value="C:microtubule"/>
    <property type="evidence" value="ECO:0007669"/>
    <property type="project" value="UniProtKB-KW"/>
</dbReference>
<sequence>MINKPDPTWLLARSENKGQSERLDFKKCSILIMDSLSEKEDTGDTDASGEYEDDFERDLDWLIEEKENFRDSEDDAKIEASIDKELAESDEKQLSIQDVPLDFDESPEKSQTKNYTVPIPDMVSDTDSDGSVHEIKLENSQELEVQQVVDEEEVKRYVMEKIVEANKMLEDEKPMYEGRERKLKFKDDLVDLEVPPAEIFERDNNFINNEENVLDMSQLQISDESKQEQKEGKVLVERDGKFELVSLHDIESQGFLPPISISSSENGPQLISPRSSQSSILSTLSNNTKEDIAVQQNPNTVNFSVEVVMHVPQPPANPKCRPSSVVNVTRNTGKNQPRRVQSANYPPKNTTYCLTTKQKELQRKKEQRKEQKKKEEEECKRQQEEQKKKDNQMAFRAWLQKKREQLLEQKRIQQAKEMEEMNSSYMERDPNAAFKMWLKKKQEEELREREMDELRKQQHSTYFMHKKQDCDRAFRQWLARKRMEKRAEQVIAKEQARRFMIETRRARQIQNLLFNISENKSFRFTDQYT</sequence>
<dbReference type="PANTHER" id="PTHR14320:SF2">
    <property type="entry name" value="COILED-COIL DOMAIN-CONTAINING PROTEIN 181"/>
    <property type="match status" value="1"/>
</dbReference>
<evidence type="ECO:0000256" key="14">
    <source>
        <dbReference type="SAM" id="MobiDB-lite"/>
    </source>
</evidence>
<keyword evidence="11" id="KW-0206">Cytoskeleton</keyword>
<evidence type="ECO:0000256" key="4">
    <source>
        <dbReference type="ARBA" id="ARBA00005737"/>
    </source>
</evidence>
<comment type="function">
    <text evidence="1">Microtubule-binding protein that localizes to the microtubular manchette of elongating spermatids.</text>
</comment>
<comment type="subunit">
    <text evidence="13">Homodimer. Interacts with HOOK1. Interacts with HOOK2. Interacts with HOOK3.</text>
</comment>
<evidence type="ECO:0000256" key="2">
    <source>
        <dbReference type="ARBA" id="ARBA00004230"/>
    </source>
</evidence>
<evidence type="ECO:0000313" key="16">
    <source>
        <dbReference type="RefSeq" id="XP_033798527.1"/>
    </source>
</evidence>
<evidence type="ECO:0000256" key="9">
    <source>
        <dbReference type="ARBA" id="ARBA00023054"/>
    </source>
</evidence>
<feature type="region of interest" description="Disordered" evidence="14">
    <location>
        <begin position="314"/>
        <end position="392"/>
    </location>
</feature>
<dbReference type="PANTHER" id="PTHR14320">
    <property type="entry name" value="COILED-COIL DOMAIN-CONTAINING PROTEIN 181"/>
    <property type="match status" value="1"/>
</dbReference>
<name>A0A6P8QI80_GEOSA</name>
<evidence type="ECO:0000256" key="13">
    <source>
        <dbReference type="ARBA" id="ARBA00047162"/>
    </source>
</evidence>
<keyword evidence="9" id="KW-0175">Coiled coil</keyword>
<dbReference type="GO" id="GO:0031514">
    <property type="term" value="C:motile cilium"/>
    <property type="evidence" value="ECO:0007669"/>
    <property type="project" value="UniProtKB-SubCell"/>
</dbReference>
<dbReference type="GO" id="GO:0008017">
    <property type="term" value="F:microtubule binding"/>
    <property type="evidence" value="ECO:0007669"/>
    <property type="project" value="InterPro"/>
</dbReference>
<comment type="subcellular location">
    <subcellularLocation>
        <location evidence="2">Cell projection</location>
        <location evidence="2">Cilium</location>
        <location evidence="2">Flagellum</location>
    </subcellularLocation>
    <subcellularLocation>
        <location evidence="3">Cytoplasm</location>
        <location evidence="3">Cytoskeleton</location>
    </subcellularLocation>
</comment>
<keyword evidence="8" id="KW-0282">Flagellum</keyword>
<evidence type="ECO:0000256" key="6">
    <source>
        <dbReference type="ARBA" id="ARBA00022490"/>
    </source>
</evidence>
<protein>
    <recommendedName>
        <fullName evidence="5">Coiled-coil domain-containing protein 181</fullName>
    </recommendedName>
</protein>
<feature type="compositionally biased region" description="Basic and acidic residues" evidence="14">
    <location>
        <begin position="357"/>
        <end position="391"/>
    </location>
</feature>
<evidence type="ECO:0000256" key="11">
    <source>
        <dbReference type="ARBA" id="ARBA00023212"/>
    </source>
</evidence>
<evidence type="ECO:0000313" key="15">
    <source>
        <dbReference type="Proteomes" id="UP000515159"/>
    </source>
</evidence>
<evidence type="ECO:0000256" key="1">
    <source>
        <dbReference type="ARBA" id="ARBA00002213"/>
    </source>
</evidence>
<proteinExistence type="inferred from homology"/>
<dbReference type="CTD" id="57821"/>
<keyword evidence="7" id="KW-0493">Microtubule</keyword>
<keyword evidence="10" id="KW-0969">Cilium</keyword>
<dbReference type="OrthoDB" id="6288248at2759"/>
<dbReference type="InterPro" id="IPR026687">
    <property type="entry name" value="CCDC181"/>
</dbReference>
<accession>A0A6P8QI80</accession>
<evidence type="ECO:0000256" key="5">
    <source>
        <dbReference type="ARBA" id="ARBA00022306"/>
    </source>
</evidence>
<evidence type="ECO:0000256" key="3">
    <source>
        <dbReference type="ARBA" id="ARBA00004245"/>
    </source>
</evidence>
<feature type="compositionally biased region" description="Polar residues" evidence="14">
    <location>
        <begin position="324"/>
        <end position="356"/>
    </location>
</feature>
<comment type="similarity">
    <text evidence="4">Belongs to the CCDC181 family.</text>
</comment>
<evidence type="ECO:0000256" key="12">
    <source>
        <dbReference type="ARBA" id="ARBA00023273"/>
    </source>
</evidence>
<dbReference type="InParanoid" id="A0A6P8QI80"/>
<dbReference type="FunCoup" id="A0A6P8QI80">
    <property type="interactions" value="18"/>
</dbReference>
<reference evidence="16" key="1">
    <citation type="submission" date="2025-08" db="UniProtKB">
        <authorList>
            <consortium name="RefSeq"/>
        </authorList>
    </citation>
    <scope>IDENTIFICATION</scope>
</reference>
<keyword evidence="6" id="KW-0963">Cytoplasm</keyword>
<dbReference type="GeneID" id="117359588"/>
<dbReference type="AlphaFoldDB" id="A0A6P8QI80"/>
<keyword evidence="12" id="KW-0966">Cell projection</keyword>
<dbReference type="RefSeq" id="XP_033798527.1">
    <property type="nucleotide sequence ID" value="XM_033942636.1"/>
</dbReference>
<evidence type="ECO:0000256" key="8">
    <source>
        <dbReference type="ARBA" id="ARBA00022846"/>
    </source>
</evidence>
<evidence type="ECO:0000256" key="7">
    <source>
        <dbReference type="ARBA" id="ARBA00022701"/>
    </source>
</evidence>
<feature type="region of interest" description="Disordered" evidence="14">
    <location>
        <begin position="100"/>
        <end position="131"/>
    </location>
</feature>
<evidence type="ECO:0000256" key="10">
    <source>
        <dbReference type="ARBA" id="ARBA00023069"/>
    </source>
</evidence>
<keyword evidence="15" id="KW-1185">Reference proteome</keyword>
<dbReference type="Proteomes" id="UP000515159">
    <property type="component" value="Chromosome 4"/>
</dbReference>
<gene>
    <name evidence="16" type="primary">CCDC181</name>
</gene>